<evidence type="ECO:0000256" key="6">
    <source>
        <dbReference type="SAM" id="Phobius"/>
    </source>
</evidence>
<dbReference type="InterPro" id="IPR032255">
    <property type="entry name" value="HBM"/>
</dbReference>
<dbReference type="SUPFAM" id="SSF58104">
    <property type="entry name" value="Methyl-accepting chemotaxis protein (MCP) signaling domain"/>
    <property type="match status" value="1"/>
</dbReference>
<keyword evidence="11" id="KW-1185">Reference proteome</keyword>
<dbReference type="InterPro" id="IPR000727">
    <property type="entry name" value="T_SNARE_dom"/>
</dbReference>
<dbReference type="OrthoDB" id="3289104at2"/>
<evidence type="ECO:0000259" key="9">
    <source>
        <dbReference type="PROSITE" id="PS50885"/>
    </source>
</evidence>
<sequence>MLLGMEAGREETAHARLGQGAAGPVQPGGVCRMPKFRLKGFALGSRFRIATKVLAFGLFSLLALAVVGGLYMIQDINANAYRQRAASARINADLAGTLQTTTLQLRRAEIEFLFTGNERYSGLHGDLTRMTGSNLQQLEARIKATDPSKGENVAKIKAGLEEYGASFKEILDIKKQLGLYPQQGVNGALLKSSQAVTDLLAANPAPDLAALFATMRTFEKEFMLKSDPQAFTAFGKTSMDFTRALAHSTLGADAKAALGKAAEEYANNVGQWVALQQKFLSIYEQLSNGYKALEPQLDNLVSTIRSVDTAASTSEIRARRDARDQLIIVFGAIMAMTLVFGLLLARGIVKPIGRITAAMKAVAAGDRDATIPYAGHRNEVGDMARTLDVFARGLSETERLRAEQGEKDRLAAERQLQDRQTLADAFQSTMGALADRFARSSAEVAEAARELSGTADATSGRAQSVTGAAETAASNVQTVAAGAEELTASIREINTQVSKSAGIAEEAAAEASRTETKVRALTDAAVRIGDVVNLIRAIAEQTNLLALNATIEAARAGDAGKGFAVVASEVKQLAAQTAKATDEIGSKIGEIQEATNETVTAIGRITSTISMIREVTASIAGAVEEQGAATGEIAQNTQRAAEGTQTVTGSIAGVGEAAEQTGRASTHLMSLSADLERQSVDLQSEVGKFVDSLRAA</sequence>
<dbReference type="Pfam" id="PF00672">
    <property type="entry name" value="HAMP"/>
    <property type="match status" value="1"/>
</dbReference>
<dbReference type="PROSITE" id="PS50192">
    <property type="entry name" value="T_SNARE"/>
    <property type="match status" value="1"/>
</dbReference>
<dbReference type="PANTHER" id="PTHR32089">
    <property type="entry name" value="METHYL-ACCEPTING CHEMOTAXIS PROTEIN MCPB"/>
    <property type="match status" value="1"/>
</dbReference>
<evidence type="ECO:0008006" key="12">
    <source>
        <dbReference type="Google" id="ProtNLM"/>
    </source>
</evidence>
<dbReference type="SMART" id="SM01358">
    <property type="entry name" value="HBM"/>
    <property type="match status" value="1"/>
</dbReference>
<dbReference type="Proteomes" id="UP000231070">
    <property type="component" value="Unassembled WGS sequence"/>
</dbReference>
<feature type="transmembrane region" description="Helical" evidence="6">
    <location>
        <begin position="53"/>
        <end position="73"/>
    </location>
</feature>
<feature type="transmembrane region" description="Helical" evidence="6">
    <location>
        <begin position="326"/>
        <end position="345"/>
    </location>
</feature>
<dbReference type="GO" id="GO:0007165">
    <property type="term" value="P:signal transduction"/>
    <property type="evidence" value="ECO:0007669"/>
    <property type="project" value="UniProtKB-KW"/>
</dbReference>
<feature type="domain" description="Methyl-accepting transducer" evidence="7">
    <location>
        <begin position="440"/>
        <end position="676"/>
    </location>
</feature>
<keyword evidence="2" id="KW-1003">Cell membrane</keyword>
<feature type="domain" description="T-SNARE coiled-coil homology" evidence="8">
    <location>
        <begin position="592"/>
        <end position="654"/>
    </location>
</feature>
<dbReference type="Pfam" id="PF00015">
    <property type="entry name" value="MCPsignal"/>
    <property type="match status" value="1"/>
</dbReference>
<keyword evidence="6" id="KW-0812">Transmembrane</keyword>
<protein>
    <recommendedName>
        <fullName evidence="12">Methyl-accepting chemotaxis protein</fullName>
    </recommendedName>
</protein>
<evidence type="ECO:0000256" key="3">
    <source>
        <dbReference type="ARBA" id="ARBA00023224"/>
    </source>
</evidence>
<accession>A0A2G9WZ53</accession>
<comment type="caution">
    <text evidence="10">The sequence shown here is derived from an EMBL/GenBank/DDBJ whole genome shotgun (WGS) entry which is preliminary data.</text>
</comment>
<evidence type="ECO:0000256" key="4">
    <source>
        <dbReference type="ARBA" id="ARBA00029447"/>
    </source>
</evidence>
<evidence type="ECO:0000256" key="2">
    <source>
        <dbReference type="ARBA" id="ARBA00022519"/>
    </source>
</evidence>
<organism evidence="10 11">
    <name type="scientific">Pleomorphomonas carboxyditropha</name>
    <dbReference type="NCBI Taxonomy" id="2023338"/>
    <lineage>
        <taxon>Bacteria</taxon>
        <taxon>Pseudomonadati</taxon>
        <taxon>Pseudomonadota</taxon>
        <taxon>Alphaproteobacteria</taxon>
        <taxon>Hyphomicrobiales</taxon>
        <taxon>Pleomorphomonadaceae</taxon>
        <taxon>Pleomorphomonas</taxon>
    </lineage>
</organism>
<keyword evidence="6" id="KW-1133">Transmembrane helix</keyword>
<proteinExistence type="inferred from homology"/>
<dbReference type="InterPro" id="IPR004089">
    <property type="entry name" value="MCPsignal_dom"/>
</dbReference>
<name>A0A2G9WZ53_9HYPH</name>
<dbReference type="PANTHER" id="PTHR32089:SF112">
    <property type="entry name" value="LYSOZYME-LIKE PROTEIN-RELATED"/>
    <property type="match status" value="1"/>
</dbReference>
<dbReference type="PROSITE" id="PS50885">
    <property type="entry name" value="HAMP"/>
    <property type="match status" value="1"/>
</dbReference>
<dbReference type="EMBL" id="NQVN01000005">
    <property type="protein sequence ID" value="PIO99380.1"/>
    <property type="molecule type" value="Genomic_DNA"/>
</dbReference>
<dbReference type="AlphaFoldDB" id="A0A2G9WZ53"/>
<evidence type="ECO:0000259" key="8">
    <source>
        <dbReference type="PROSITE" id="PS50192"/>
    </source>
</evidence>
<dbReference type="CDD" id="cd06225">
    <property type="entry name" value="HAMP"/>
    <property type="match status" value="1"/>
</dbReference>
<evidence type="ECO:0000256" key="5">
    <source>
        <dbReference type="PROSITE-ProRule" id="PRU00284"/>
    </source>
</evidence>
<dbReference type="PROSITE" id="PS50111">
    <property type="entry name" value="CHEMOTAXIS_TRANSDUC_2"/>
    <property type="match status" value="1"/>
</dbReference>
<dbReference type="Gene3D" id="1.10.287.950">
    <property type="entry name" value="Methyl-accepting chemotaxis protein"/>
    <property type="match status" value="1"/>
</dbReference>
<gene>
    <name evidence="10" type="ORF">CJ014_11050</name>
</gene>
<dbReference type="GO" id="GO:0005886">
    <property type="term" value="C:plasma membrane"/>
    <property type="evidence" value="ECO:0007669"/>
    <property type="project" value="UniProtKB-SubCell"/>
</dbReference>
<dbReference type="InterPro" id="IPR003660">
    <property type="entry name" value="HAMP_dom"/>
</dbReference>
<comment type="similarity">
    <text evidence="4">Belongs to the methyl-accepting chemotaxis (MCP) protein family.</text>
</comment>
<comment type="subcellular location">
    <subcellularLocation>
        <location evidence="1">Cell inner membrane</location>
        <topology evidence="1">Multi-pass membrane protein</topology>
    </subcellularLocation>
</comment>
<evidence type="ECO:0000259" key="7">
    <source>
        <dbReference type="PROSITE" id="PS50111"/>
    </source>
</evidence>
<feature type="domain" description="HAMP" evidence="9">
    <location>
        <begin position="346"/>
        <end position="399"/>
    </location>
</feature>
<dbReference type="SMART" id="SM00304">
    <property type="entry name" value="HAMP"/>
    <property type="match status" value="1"/>
</dbReference>
<keyword evidence="6" id="KW-0472">Membrane</keyword>
<keyword evidence="3 5" id="KW-0807">Transducer</keyword>
<keyword evidence="2" id="KW-0997">Cell inner membrane</keyword>
<reference evidence="10 11" key="1">
    <citation type="submission" date="2017-08" db="EMBL/GenBank/DDBJ databases">
        <title>Pleomorphomonas carboxidotrophicus sp. nov., a new mesophilic hydrogenogenic carboxidotroph.</title>
        <authorList>
            <person name="Esquivel-Elizondo S."/>
            <person name="Krajmalnik-Brown R."/>
            <person name="Maldonado J."/>
        </authorList>
    </citation>
    <scope>NUCLEOTIDE SEQUENCE [LARGE SCALE GENOMIC DNA]</scope>
    <source>
        <strain evidence="10 11">SVCO-16</strain>
    </source>
</reference>
<evidence type="ECO:0000313" key="10">
    <source>
        <dbReference type="EMBL" id="PIO99380.1"/>
    </source>
</evidence>
<evidence type="ECO:0000313" key="11">
    <source>
        <dbReference type="Proteomes" id="UP000231070"/>
    </source>
</evidence>
<evidence type="ECO:0000256" key="1">
    <source>
        <dbReference type="ARBA" id="ARBA00004429"/>
    </source>
</evidence>
<dbReference type="Gene3D" id="6.10.340.10">
    <property type="match status" value="1"/>
</dbReference>
<dbReference type="SMART" id="SM00283">
    <property type="entry name" value="MA"/>
    <property type="match status" value="1"/>
</dbReference>